<dbReference type="PANTHER" id="PTHR33408:SF2">
    <property type="entry name" value="TRANSPOSASE DDE DOMAIN-CONTAINING PROTEIN"/>
    <property type="match status" value="1"/>
</dbReference>
<accession>R4KJ13</accession>
<evidence type="ECO:0000259" key="1">
    <source>
        <dbReference type="Pfam" id="PF05598"/>
    </source>
</evidence>
<evidence type="ECO:0000313" key="3">
    <source>
        <dbReference type="EMBL" id="AGK99620.1"/>
    </source>
</evidence>
<protein>
    <submittedName>
        <fullName evidence="3">Transposase</fullName>
    </submittedName>
</protein>
<reference evidence="3 4" key="1">
    <citation type="submission" date="2012-01" db="EMBL/GenBank/DDBJ databases">
        <title>Complete sequence of plasmid of Clostridium pasteurianum BC1.</title>
        <authorList>
            <consortium name="US DOE Joint Genome Institute"/>
            <person name="Lucas S."/>
            <person name="Han J."/>
            <person name="Lapidus A."/>
            <person name="Cheng J.-F."/>
            <person name="Goodwin L."/>
            <person name="Pitluck S."/>
            <person name="Peters L."/>
            <person name="Mikhailova N."/>
            <person name="Teshima H."/>
            <person name="Detter J.C."/>
            <person name="Han C."/>
            <person name="Tapia R."/>
            <person name="Land M."/>
            <person name="Hauser L."/>
            <person name="Kyrpides N."/>
            <person name="Ivanova N."/>
            <person name="Pagani I."/>
            <person name="Dunn J."/>
            <person name="Taghavi S."/>
            <person name="Francis A."/>
            <person name="van der Lelie D."/>
            <person name="Woyke T."/>
        </authorList>
    </citation>
    <scope>NUCLEOTIDE SEQUENCE [LARGE SCALE GENOMIC DNA]</scope>
    <source>
        <strain evidence="3 4">BC1</strain>
        <plasmid evidence="3 4">pCLOPA01</plasmid>
    </source>
</reference>
<name>R4KJ13_CLOPA</name>
<keyword evidence="4" id="KW-1185">Reference proteome</keyword>
<dbReference type="NCBIfam" id="NF033551">
    <property type="entry name" value="transpos_IS1182"/>
    <property type="match status" value="1"/>
</dbReference>
<gene>
    <name evidence="3" type="ORF">Clopa_4959</name>
</gene>
<proteinExistence type="predicted"/>
<evidence type="ECO:0000313" key="4">
    <source>
        <dbReference type="Proteomes" id="UP000013523"/>
    </source>
</evidence>
<organism evidence="3 4">
    <name type="scientific">Clostridium pasteurianum BC1</name>
    <dbReference type="NCBI Taxonomy" id="86416"/>
    <lineage>
        <taxon>Bacteria</taxon>
        <taxon>Bacillati</taxon>
        <taxon>Bacillota</taxon>
        <taxon>Clostridia</taxon>
        <taxon>Eubacteriales</taxon>
        <taxon>Clostridiaceae</taxon>
        <taxon>Clostridium</taxon>
    </lineage>
</organism>
<dbReference type="Pfam" id="PF13751">
    <property type="entry name" value="DDE_Tnp_1_6"/>
    <property type="match status" value="1"/>
</dbReference>
<geneLocation type="plasmid" evidence="3 4">
    <name>pCLOPA01</name>
</geneLocation>
<dbReference type="KEGG" id="cpas:Clopa_4959"/>
<evidence type="ECO:0000259" key="2">
    <source>
        <dbReference type="Pfam" id="PF13751"/>
    </source>
</evidence>
<dbReference type="PATRIC" id="fig|86416.3.peg.4949"/>
<keyword evidence="3" id="KW-0614">Plasmid</keyword>
<dbReference type="Pfam" id="PF05598">
    <property type="entry name" value="DUF772"/>
    <property type="match status" value="1"/>
</dbReference>
<dbReference type="InterPro" id="IPR025668">
    <property type="entry name" value="Tnp_DDE_dom"/>
</dbReference>
<dbReference type="Proteomes" id="UP000013523">
    <property type="component" value="Plasmid pCLOPA01"/>
</dbReference>
<feature type="domain" description="Transposase InsH N-terminal" evidence="1">
    <location>
        <begin position="16"/>
        <end position="111"/>
    </location>
</feature>
<dbReference type="InterPro" id="IPR008490">
    <property type="entry name" value="Transposase_InsH_N"/>
</dbReference>
<dbReference type="InterPro" id="IPR047629">
    <property type="entry name" value="IS1182_transpos"/>
</dbReference>
<dbReference type="AlphaFoldDB" id="R4KJ13"/>
<dbReference type="OrthoDB" id="9789070at2"/>
<dbReference type="HOGENOM" id="CLU_021293_2_2_9"/>
<dbReference type="EMBL" id="CP003262">
    <property type="protein sequence ID" value="AGK99620.1"/>
    <property type="molecule type" value="Genomic_DNA"/>
</dbReference>
<feature type="domain" description="Transposase DDE" evidence="2">
    <location>
        <begin position="336"/>
        <end position="456"/>
    </location>
</feature>
<dbReference type="RefSeq" id="WP_015617879.1">
    <property type="nucleotide sequence ID" value="NC_021183.1"/>
</dbReference>
<dbReference type="PANTHER" id="PTHR33408">
    <property type="entry name" value="TRANSPOSASE"/>
    <property type="match status" value="1"/>
</dbReference>
<sequence>MLKKNIKKEFKIISSTLDDLVPKNHLLRKINNKIDFSFIYDKVNNLYSPRGRPSIDPVVLVKIILLASLYNIDSERKLLNEIQVNLAYRWFLGIDLDEKVPDRTSLSKNRNGRFRNSNLFQEIFDEIVRLCIKENIVGGKLLLTDSTHIKANASKERHETILLYEGPNEYNRRLDLRAKALAYKVKENNPNSKRNTFGGDAKSEDYLVKEKMQIKSITDSETGYLGRPGKPKGFHYLNHQSQDSKYGIITDVYVTPGNVNDFIPYIDRLKVQQEKFGFKIEEVAADTGYDFPQVHWGLDQLKIKGYISKKDTEEKDKGKVFPPSKFKYDEFNDIFICPNNKILRFTSVNTGKYKKRSYSAKHIDCQNCSSKDKCSPSKVARRIDISFDRKSMNKNYKLIDSFRYTEAMTLRRIYCEGNFGIMKENHNLRKTRKRGIKNVLEQCLFSALALNIKKLIKYSKGECKAYIKALTIQFIT</sequence>